<dbReference type="AlphaFoldDB" id="A0A3D8Y6Y7"/>
<dbReference type="PANTHER" id="PTHR42852:SF6">
    <property type="entry name" value="THIOL:DISULFIDE INTERCHANGE PROTEIN DSBE"/>
    <property type="match status" value="1"/>
</dbReference>
<evidence type="ECO:0000313" key="7">
    <source>
        <dbReference type="Proteomes" id="UP000256373"/>
    </source>
</evidence>
<dbReference type="SUPFAM" id="SSF52833">
    <property type="entry name" value="Thioredoxin-like"/>
    <property type="match status" value="1"/>
</dbReference>
<dbReference type="Pfam" id="PF00578">
    <property type="entry name" value="AhpC-TSA"/>
    <property type="match status" value="1"/>
</dbReference>
<dbReference type="InterPro" id="IPR000866">
    <property type="entry name" value="AhpC/TSA"/>
</dbReference>
<dbReference type="Proteomes" id="UP000256373">
    <property type="component" value="Unassembled WGS sequence"/>
</dbReference>
<dbReference type="GO" id="GO:0016209">
    <property type="term" value="F:antioxidant activity"/>
    <property type="evidence" value="ECO:0007669"/>
    <property type="project" value="InterPro"/>
</dbReference>
<proteinExistence type="predicted"/>
<gene>
    <name evidence="6" type="ORF">DSL64_20585</name>
</gene>
<keyword evidence="3" id="KW-1015">Disulfide bond</keyword>
<dbReference type="Gene3D" id="3.40.30.10">
    <property type="entry name" value="Glutaredoxin"/>
    <property type="match status" value="1"/>
</dbReference>
<evidence type="ECO:0000313" key="6">
    <source>
        <dbReference type="EMBL" id="REA58488.1"/>
    </source>
</evidence>
<protein>
    <recommendedName>
        <fullName evidence="5">Thioredoxin domain-containing protein</fullName>
    </recommendedName>
</protein>
<dbReference type="GO" id="GO:0030313">
    <property type="term" value="C:cell envelope"/>
    <property type="evidence" value="ECO:0007669"/>
    <property type="project" value="UniProtKB-SubCell"/>
</dbReference>
<dbReference type="InterPro" id="IPR013766">
    <property type="entry name" value="Thioredoxin_domain"/>
</dbReference>
<accession>A0A3D8Y6Y7</accession>
<dbReference type="PROSITE" id="PS51352">
    <property type="entry name" value="THIOREDOXIN_2"/>
    <property type="match status" value="1"/>
</dbReference>
<dbReference type="CDD" id="cd02966">
    <property type="entry name" value="TlpA_like_family"/>
    <property type="match status" value="1"/>
</dbReference>
<organism evidence="6 7">
    <name type="scientific">Dyadobacter luteus</name>
    <dbReference type="NCBI Taxonomy" id="2259619"/>
    <lineage>
        <taxon>Bacteria</taxon>
        <taxon>Pseudomonadati</taxon>
        <taxon>Bacteroidota</taxon>
        <taxon>Cytophagia</taxon>
        <taxon>Cytophagales</taxon>
        <taxon>Spirosomataceae</taxon>
        <taxon>Dyadobacter</taxon>
    </lineage>
</organism>
<evidence type="ECO:0000256" key="4">
    <source>
        <dbReference type="ARBA" id="ARBA00023284"/>
    </source>
</evidence>
<name>A0A3D8Y6Y7_9BACT</name>
<keyword evidence="4" id="KW-0676">Redox-active center</keyword>
<dbReference type="PANTHER" id="PTHR42852">
    <property type="entry name" value="THIOL:DISULFIDE INTERCHANGE PROTEIN DSBE"/>
    <property type="match status" value="1"/>
</dbReference>
<dbReference type="InterPro" id="IPR036249">
    <property type="entry name" value="Thioredoxin-like_sf"/>
</dbReference>
<evidence type="ECO:0000256" key="3">
    <source>
        <dbReference type="ARBA" id="ARBA00023157"/>
    </source>
</evidence>
<dbReference type="EMBL" id="QNUL01000020">
    <property type="protein sequence ID" value="REA58488.1"/>
    <property type="molecule type" value="Genomic_DNA"/>
</dbReference>
<reference evidence="6 7" key="1">
    <citation type="submission" date="2018-07" db="EMBL/GenBank/DDBJ databases">
        <title>Dyadobacter roseus sp. nov., isolated from rose rhizosphere soil.</title>
        <authorList>
            <person name="Chen L."/>
        </authorList>
    </citation>
    <scope>NUCLEOTIDE SEQUENCE [LARGE SCALE GENOMIC DNA]</scope>
    <source>
        <strain evidence="6 7">RS19</strain>
    </source>
</reference>
<evidence type="ECO:0000259" key="5">
    <source>
        <dbReference type="PROSITE" id="PS51352"/>
    </source>
</evidence>
<dbReference type="InterPro" id="IPR050553">
    <property type="entry name" value="Thioredoxin_ResA/DsbE_sf"/>
</dbReference>
<evidence type="ECO:0000256" key="2">
    <source>
        <dbReference type="ARBA" id="ARBA00022748"/>
    </source>
</evidence>
<feature type="domain" description="Thioredoxin" evidence="5">
    <location>
        <begin position="35"/>
        <end position="171"/>
    </location>
</feature>
<dbReference type="GO" id="GO:0016491">
    <property type="term" value="F:oxidoreductase activity"/>
    <property type="evidence" value="ECO:0007669"/>
    <property type="project" value="InterPro"/>
</dbReference>
<comment type="subcellular location">
    <subcellularLocation>
        <location evidence="1">Cell envelope</location>
    </subcellularLocation>
</comment>
<comment type="caution">
    <text evidence="6">The sequence shown here is derived from an EMBL/GenBank/DDBJ whole genome shotgun (WGS) entry which is preliminary data.</text>
</comment>
<sequence>MLGGKKYKNLGVDWYNEVLTLEGFDPDDTKNEYLIQVGNMLEPFEAKEFLSQNNITSDSLKGKYVFIDFWGTGCRGCVATMPKLNEIYKKIDKMQVAFIGIAIDGPVALKKGIGKYQIQFPQIRSDSVNKLFEKYKVTGIPTSILLDREGRILDMNLSPEELEDKLKELLVH</sequence>
<dbReference type="GO" id="GO:0017004">
    <property type="term" value="P:cytochrome complex assembly"/>
    <property type="evidence" value="ECO:0007669"/>
    <property type="project" value="UniProtKB-KW"/>
</dbReference>
<keyword evidence="2" id="KW-0201">Cytochrome c-type biogenesis</keyword>
<keyword evidence="7" id="KW-1185">Reference proteome</keyword>
<evidence type="ECO:0000256" key="1">
    <source>
        <dbReference type="ARBA" id="ARBA00004196"/>
    </source>
</evidence>